<dbReference type="Gene3D" id="1.10.630.10">
    <property type="entry name" value="Cytochrome P450"/>
    <property type="match status" value="1"/>
</dbReference>
<evidence type="ECO:0000256" key="7">
    <source>
        <dbReference type="ARBA" id="ARBA00022824"/>
    </source>
</evidence>
<evidence type="ECO:0000256" key="12">
    <source>
        <dbReference type="ARBA" id="ARBA00023136"/>
    </source>
</evidence>
<dbReference type="GO" id="GO:0016705">
    <property type="term" value="F:oxidoreductase activity, acting on paired donors, with incorporation or reduction of molecular oxygen"/>
    <property type="evidence" value="ECO:0007669"/>
    <property type="project" value="InterPro"/>
</dbReference>
<dbReference type="InterPro" id="IPR036396">
    <property type="entry name" value="Cyt_P450_sf"/>
</dbReference>
<evidence type="ECO:0000256" key="10">
    <source>
        <dbReference type="ARBA" id="ARBA00023004"/>
    </source>
</evidence>
<evidence type="ECO:0000256" key="5">
    <source>
        <dbReference type="ARBA" id="ARBA00022617"/>
    </source>
</evidence>
<dbReference type="PRINTS" id="PR00385">
    <property type="entry name" value="P450"/>
</dbReference>
<dbReference type="InterPro" id="IPR017972">
    <property type="entry name" value="Cyt_P450_CS"/>
</dbReference>
<protein>
    <recommendedName>
        <fullName evidence="17">Cytochrome P450</fullName>
    </recommendedName>
</protein>
<dbReference type="PROSITE" id="PS00086">
    <property type="entry name" value="CYTOCHROME_P450"/>
    <property type="match status" value="1"/>
</dbReference>
<keyword evidence="10 13" id="KW-0408">Iron</keyword>
<dbReference type="Pfam" id="PF00067">
    <property type="entry name" value="p450"/>
    <property type="match status" value="1"/>
</dbReference>
<name>A0A8W7NXJ4_ANOAO</name>
<evidence type="ECO:0000256" key="15">
    <source>
        <dbReference type="SAM" id="Phobius"/>
    </source>
</evidence>
<dbReference type="FunFam" id="1.10.630.10:FF:000042">
    <property type="entry name" value="Cytochrome P450"/>
    <property type="match status" value="1"/>
</dbReference>
<comment type="subcellular location">
    <subcellularLocation>
        <location evidence="3">Endoplasmic reticulum membrane</location>
        <topology evidence="3">Peripheral membrane protein</topology>
    </subcellularLocation>
    <subcellularLocation>
        <location evidence="2">Microsome membrane</location>
        <topology evidence="2">Peripheral membrane protein</topology>
    </subcellularLocation>
</comment>
<dbReference type="InterPro" id="IPR050476">
    <property type="entry name" value="Insect_CytP450_Detox"/>
</dbReference>
<keyword evidence="7" id="KW-0256">Endoplasmic reticulum</keyword>
<dbReference type="GO" id="GO:0005506">
    <property type="term" value="F:iron ion binding"/>
    <property type="evidence" value="ECO:0007669"/>
    <property type="project" value="InterPro"/>
</dbReference>
<organism evidence="16">
    <name type="scientific">Anopheles atroparvus</name>
    <name type="common">European mosquito</name>
    <dbReference type="NCBI Taxonomy" id="41427"/>
    <lineage>
        <taxon>Eukaryota</taxon>
        <taxon>Metazoa</taxon>
        <taxon>Ecdysozoa</taxon>
        <taxon>Arthropoda</taxon>
        <taxon>Hexapoda</taxon>
        <taxon>Insecta</taxon>
        <taxon>Pterygota</taxon>
        <taxon>Neoptera</taxon>
        <taxon>Endopterygota</taxon>
        <taxon>Diptera</taxon>
        <taxon>Nematocera</taxon>
        <taxon>Culicoidea</taxon>
        <taxon>Culicidae</taxon>
        <taxon>Anophelinae</taxon>
        <taxon>Anopheles</taxon>
    </lineage>
</organism>
<keyword evidence="15" id="KW-0812">Transmembrane</keyword>
<dbReference type="GO" id="GO:0020037">
    <property type="term" value="F:heme binding"/>
    <property type="evidence" value="ECO:0007669"/>
    <property type="project" value="InterPro"/>
</dbReference>
<dbReference type="EnsemblMetazoa" id="AATE021917-RA">
    <property type="protein sequence ID" value="AATE021917-PA.1"/>
    <property type="gene ID" value="AATE021917"/>
</dbReference>
<evidence type="ECO:0000256" key="6">
    <source>
        <dbReference type="ARBA" id="ARBA00022723"/>
    </source>
</evidence>
<evidence type="ECO:0000256" key="8">
    <source>
        <dbReference type="ARBA" id="ARBA00022848"/>
    </source>
</evidence>
<dbReference type="AlphaFoldDB" id="A0A8W7NXJ4"/>
<comment type="similarity">
    <text evidence="4 14">Belongs to the cytochrome P450 family.</text>
</comment>
<proteinExistence type="inferred from homology"/>
<evidence type="ECO:0000256" key="14">
    <source>
        <dbReference type="RuleBase" id="RU000461"/>
    </source>
</evidence>
<keyword evidence="15" id="KW-1133">Transmembrane helix</keyword>
<accession>A0A8W7NXJ4</accession>
<evidence type="ECO:0008006" key="17">
    <source>
        <dbReference type="Google" id="ProtNLM"/>
    </source>
</evidence>
<keyword evidence="5 13" id="KW-0349">Heme</keyword>
<dbReference type="GO" id="GO:0004497">
    <property type="term" value="F:monooxygenase activity"/>
    <property type="evidence" value="ECO:0007669"/>
    <property type="project" value="UniProtKB-KW"/>
</dbReference>
<evidence type="ECO:0000256" key="2">
    <source>
        <dbReference type="ARBA" id="ARBA00004174"/>
    </source>
</evidence>
<evidence type="ECO:0000256" key="3">
    <source>
        <dbReference type="ARBA" id="ARBA00004406"/>
    </source>
</evidence>
<keyword evidence="8" id="KW-0492">Microsome</keyword>
<feature type="transmembrane region" description="Helical" evidence="15">
    <location>
        <begin position="6"/>
        <end position="22"/>
    </location>
</feature>
<evidence type="ECO:0000256" key="13">
    <source>
        <dbReference type="PIRSR" id="PIRSR602401-1"/>
    </source>
</evidence>
<dbReference type="SUPFAM" id="SSF48264">
    <property type="entry name" value="Cytochrome P450"/>
    <property type="match status" value="1"/>
</dbReference>
<dbReference type="PANTHER" id="PTHR24292">
    <property type="entry name" value="CYTOCHROME P450"/>
    <property type="match status" value="1"/>
</dbReference>
<keyword evidence="9 14" id="KW-0560">Oxidoreductase</keyword>
<dbReference type="GO" id="GO:0005789">
    <property type="term" value="C:endoplasmic reticulum membrane"/>
    <property type="evidence" value="ECO:0007669"/>
    <property type="project" value="UniProtKB-SubCell"/>
</dbReference>
<dbReference type="CDD" id="cd11056">
    <property type="entry name" value="CYP6-like"/>
    <property type="match status" value="1"/>
</dbReference>
<sequence>MELVSIVLAGLLVLVSCVYLFLRHRYNYWTRRGFPTLPNQRLLFGHVKGINSERHASYVNRENYQALKSRGEAFGGINTFIIPMVVLVDPELIKTILVKDFSVFHDRGLVADPEADPLSGTLFALEGKAWRTLRQKMTPTFTSGKMKQMFGTIVEVAERLRQHVDEHSQEGRMEMKDILARFTTDVIGTCAFGIECNTLKDPDSEFRKYGNMVFEQKVSTLFKITFILLARNLSKRIGVKITDSGVEKFFMNLVRETVEYREKHNVQRNDFLNLLIQIKNKGSVSDKDEANQPVGTGEVGITMNELTAQVFIFFLAGFETSSTTMNFCLYELAKNPRIQERLREEINKAIAANAGELTYDVVMGIEYLDNVINETLRKYPPLETITRAPERDYTIPGTTHVIPKGTLVQIPIYALQHDPDYFPEPERFDPDRFQADVVSQRPPYVYMPFGEGPRICIGLRFGMMQVKLGLITMLRQFRFSPTEDTPERITFMPNVFVLSPDRGSYLRVDKI</sequence>
<comment type="cofactor">
    <cofactor evidence="1 13">
        <name>heme</name>
        <dbReference type="ChEBI" id="CHEBI:30413"/>
    </cofactor>
</comment>
<evidence type="ECO:0000256" key="4">
    <source>
        <dbReference type="ARBA" id="ARBA00010617"/>
    </source>
</evidence>
<feature type="binding site" description="axial binding residue" evidence="13">
    <location>
        <position position="456"/>
    </location>
    <ligand>
        <name>heme</name>
        <dbReference type="ChEBI" id="CHEBI:30413"/>
    </ligand>
    <ligandPart>
        <name>Fe</name>
        <dbReference type="ChEBI" id="CHEBI:18248"/>
    </ligandPart>
</feature>
<dbReference type="PRINTS" id="PR00463">
    <property type="entry name" value="EP450I"/>
</dbReference>
<evidence type="ECO:0000256" key="9">
    <source>
        <dbReference type="ARBA" id="ARBA00023002"/>
    </source>
</evidence>
<reference evidence="16" key="1">
    <citation type="submission" date="2022-08" db="UniProtKB">
        <authorList>
            <consortium name="EnsemblMetazoa"/>
        </authorList>
    </citation>
    <scope>IDENTIFICATION</scope>
    <source>
        <strain evidence="16">EBRO</strain>
    </source>
</reference>
<evidence type="ECO:0000313" key="16">
    <source>
        <dbReference type="EnsemblMetazoa" id="AATE021917-PA.1"/>
    </source>
</evidence>
<dbReference type="InterPro" id="IPR001128">
    <property type="entry name" value="Cyt_P450"/>
</dbReference>
<keyword evidence="6 13" id="KW-0479">Metal-binding</keyword>
<dbReference type="PANTHER" id="PTHR24292:SF100">
    <property type="entry name" value="CYTOCHROME P450 6A16, ISOFORM B-RELATED"/>
    <property type="match status" value="1"/>
</dbReference>
<evidence type="ECO:0000256" key="1">
    <source>
        <dbReference type="ARBA" id="ARBA00001971"/>
    </source>
</evidence>
<keyword evidence="11 14" id="KW-0503">Monooxygenase</keyword>
<evidence type="ECO:0000256" key="11">
    <source>
        <dbReference type="ARBA" id="ARBA00023033"/>
    </source>
</evidence>
<dbReference type="InterPro" id="IPR002401">
    <property type="entry name" value="Cyt_P450_E_grp-I"/>
</dbReference>
<keyword evidence="12 15" id="KW-0472">Membrane</keyword>